<dbReference type="InterPro" id="IPR013149">
    <property type="entry name" value="ADH-like_C"/>
</dbReference>
<dbReference type="CDD" id="cd05288">
    <property type="entry name" value="PGDH"/>
    <property type="match status" value="1"/>
</dbReference>
<dbReference type="OrthoDB" id="9805663at2"/>
<dbReference type="Proteomes" id="UP000032266">
    <property type="component" value="Chromosome"/>
</dbReference>
<proteinExistence type="predicted"/>
<dbReference type="FunFam" id="3.40.50.720:FF:000121">
    <property type="entry name" value="Prostaglandin reductase 2"/>
    <property type="match status" value="1"/>
</dbReference>
<dbReference type="AlphaFoldDB" id="A0A0C5VGX7"/>
<evidence type="ECO:0000259" key="2">
    <source>
        <dbReference type="SMART" id="SM00829"/>
    </source>
</evidence>
<dbReference type="SUPFAM" id="SSF51735">
    <property type="entry name" value="NAD(P)-binding Rossmann-fold domains"/>
    <property type="match status" value="1"/>
</dbReference>
<evidence type="ECO:0000313" key="4">
    <source>
        <dbReference type="Proteomes" id="UP000032266"/>
    </source>
</evidence>
<dbReference type="RefSeq" id="WP_044615635.1">
    <property type="nucleotide sequence ID" value="NZ_CP007142.1"/>
</dbReference>
<dbReference type="SMART" id="SM00829">
    <property type="entry name" value="PKS_ER"/>
    <property type="match status" value="1"/>
</dbReference>
<accession>A0A0C5VGX7</accession>
<organism evidence="3 4">
    <name type="scientific">Gynuella sunshinyii YC6258</name>
    <dbReference type="NCBI Taxonomy" id="1445510"/>
    <lineage>
        <taxon>Bacteria</taxon>
        <taxon>Pseudomonadati</taxon>
        <taxon>Pseudomonadota</taxon>
        <taxon>Gammaproteobacteria</taxon>
        <taxon>Oceanospirillales</taxon>
        <taxon>Saccharospirillaceae</taxon>
        <taxon>Gynuella</taxon>
    </lineage>
</organism>
<reference evidence="3 4" key="1">
    <citation type="submission" date="2014-01" db="EMBL/GenBank/DDBJ databases">
        <title>Full genme sequencing of cellulolytic bacterium Gynuella sunshinyii YC6258T gen. nov., sp. nov.</title>
        <authorList>
            <person name="Khan H."/>
            <person name="Chung E.J."/>
            <person name="Chung Y.R."/>
        </authorList>
    </citation>
    <scope>NUCLEOTIDE SEQUENCE [LARGE SCALE GENOMIC DNA]</scope>
    <source>
        <strain evidence="3 4">YC6258</strain>
    </source>
</reference>
<protein>
    <submittedName>
        <fullName evidence="3">Putative NADP-dependent oxidoreductase</fullName>
        <ecNumber evidence="3">1.6.5.5</ecNumber>
    </submittedName>
</protein>
<dbReference type="EMBL" id="CP007142">
    <property type="protein sequence ID" value="AJQ92613.1"/>
    <property type="molecule type" value="Genomic_DNA"/>
</dbReference>
<dbReference type="InterPro" id="IPR045010">
    <property type="entry name" value="MDR_fam"/>
</dbReference>
<keyword evidence="1 3" id="KW-0560">Oxidoreductase</keyword>
<dbReference type="Gene3D" id="3.40.50.720">
    <property type="entry name" value="NAD(P)-binding Rossmann-like Domain"/>
    <property type="match status" value="1"/>
</dbReference>
<dbReference type="PANTHER" id="PTHR43205">
    <property type="entry name" value="PROSTAGLANDIN REDUCTASE"/>
    <property type="match status" value="1"/>
</dbReference>
<dbReference type="HOGENOM" id="CLU_026673_29_2_6"/>
<dbReference type="InterPro" id="IPR041694">
    <property type="entry name" value="ADH_N_2"/>
</dbReference>
<gene>
    <name evidence="3" type="ORF">YC6258_00563</name>
</gene>
<dbReference type="GO" id="GO:0016628">
    <property type="term" value="F:oxidoreductase activity, acting on the CH-CH group of donors, NAD or NADP as acceptor"/>
    <property type="evidence" value="ECO:0007669"/>
    <property type="project" value="InterPro"/>
</dbReference>
<evidence type="ECO:0000313" key="3">
    <source>
        <dbReference type="EMBL" id="AJQ92613.1"/>
    </source>
</evidence>
<evidence type="ECO:0000256" key="1">
    <source>
        <dbReference type="ARBA" id="ARBA00023002"/>
    </source>
</evidence>
<dbReference type="STRING" id="1445510.YC6258_00563"/>
<dbReference type="InterPro" id="IPR011032">
    <property type="entry name" value="GroES-like_sf"/>
</dbReference>
<keyword evidence="4" id="KW-1185">Reference proteome</keyword>
<dbReference type="KEGG" id="gsn:YC6258_00563"/>
<sequence length="332" mass="36122">MQQYKAIHLISRPDTTIQPDNFEVRQHSREPLNAGEFRVKQTCLSLDPAMRGWMSPDTNSYIPPVELGAIMRSNGLAKVIESQNEQFPVGTRVMGMFGWTEEAVSNGQGVNAVPLDLPDEAILSTIALPGLTAAQGFLRLSDFKAGETILISGGAGSVGSIVGQMAKAEGLRVIGISGSEEKCRWMTEELGFDVALNYRSDNLKDEVRAAAPNGIDIYFENTGGPIQSIALHSMNTFGRVIVCGLISQYNKAEPDPGPDWVPVIKQRLRIQGFTMPDHMHEAPELAQLVAGYLMKGQLKYRAHVLEGLESAISGINLLFSGENQGKLVVKLT</sequence>
<dbReference type="Pfam" id="PF00107">
    <property type="entry name" value="ADH_zinc_N"/>
    <property type="match status" value="1"/>
</dbReference>
<dbReference type="GO" id="GO:0003960">
    <property type="term" value="F:quinone reductase (NADPH) activity"/>
    <property type="evidence" value="ECO:0007669"/>
    <property type="project" value="UniProtKB-EC"/>
</dbReference>
<dbReference type="SUPFAM" id="SSF50129">
    <property type="entry name" value="GroES-like"/>
    <property type="match status" value="1"/>
</dbReference>
<dbReference type="InterPro" id="IPR020843">
    <property type="entry name" value="ER"/>
</dbReference>
<dbReference type="InterPro" id="IPR036291">
    <property type="entry name" value="NAD(P)-bd_dom_sf"/>
</dbReference>
<dbReference type="Gene3D" id="3.90.180.10">
    <property type="entry name" value="Medium-chain alcohol dehydrogenases, catalytic domain"/>
    <property type="match status" value="1"/>
</dbReference>
<feature type="domain" description="Enoyl reductase (ER)" evidence="2">
    <location>
        <begin position="17"/>
        <end position="329"/>
    </location>
</feature>
<name>A0A0C5VGX7_9GAMM</name>
<dbReference type="PANTHER" id="PTHR43205:SF7">
    <property type="entry name" value="PROSTAGLANDIN REDUCTASE 1"/>
    <property type="match status" value="1"/>
</dbReference>
<dbReference type="EC" id="1.6.5.5" evidence="3"/>
<dbReference type="Pfam" id="PF16884">
    <property type="entry name" value="ADH_N_2"/>
    <property type="match status" value="1"/>
</dbReference>